<organism evidence="1 2">
    <name type="scientific">Dryococelus australis</name>
    <dbReference type="NCBI Taxonomy" id="614101"/>
    <lineage>
        <taxon>Eukaryota</taxon>
        <taxon>Metazoa</taxon>
        <taxon>Ecdysozoa</taxon>
        <taxon>Arthropoda</taxon>
        <taxon>Hexapoda</taxon>
        <taxon>Insecta</taxon>
        <taxon>Pterygota</taxon>
        <taxon>Neoptera</taxon>
        <taxon>Polyneoptera</taxon>
        <taxon>Phasmatodea</taxon>
        <taxon>Verophasmatodea</taxon>
        <taxon>Anareolatae</taxon>
        <taxon>Phasmatidae</taxon>
        <taxon>Eurycanthinae</taxon>
        <taxon>Dryococelus</taxon>
    </lineage>
</organism>
<evidence type="ECO:0000313" key="1">
    <source>
        <dbReference type="EMBL" id="KAJ8867492.1"/>
    </source>
</evidence>
<accession>A0ABQ9G7R0</accession>
<name>A0ABQ9G7R0_9NEOP</name>
<sequence length="348" mass="39913">MKGREKPEIPEKIRQPAAQSSLVPLIIYPPSELFPRRRVQPSRGTQVRELPAVFRAYRPDFSAPALADLPQFHRAHIAFPELLPQFKLEICRRFVSRGTYTQLRRRLSLLTPIPQPRNSIRHAQVNSEAITHLRGSNLRLCNVVRGKTDYTLRQELHEQKAEARTWGSRLDSTVLFTLVSHMFVHWLLNHTVASVTTHLAVWHSLLLFLASLLLAESRPEHPRENPLTSSFVRHDSHMRKSGSDHAVHRTRFALVGGEQSNHYTIGTPDETKIMRSYCSINHHKTNKFVRGSQKSEHGRFARSLVVAEVYIPCTREKIAREIILVMNGRRGKLRQGSAVVLDGQKWRG</sequence>
<protein>
    <submittedName>
        <fullName evidence="1">Uncharacterized protein</fullName>
    </submittedName>
</protein>
<keyword evidence="2" id="KW-1185">Reference proteome</keyword>
<comment type="caution">
    <text evidence="1">The sequence shown here is derived from an EMBL/GenBank/DDBJ whole genome shotgun (WGS) entry which is preliminary data.</text>
</comment>
<reference evidence="1 2" key="1">
    <citation type="submission" date="2023-02" db="EMBL/GenBank/DDBJ databases">
        <title>LHISI_Scaffold_Assembly.</title>
        <authorList>
            <person name="Stuart O.P."/>
            <person name="Cleave R."/>
            <person name="Magrath M.J.L."/>
            <person name="Mikheyev A.S."/>
        </authorList>
    </citation>
    <scope>NUCLEOTIDE SEQUENCE [LARGE SCALE GENOMIC DNA]</scope>
    <source>
        <strain evidence="1">Daus_M_001</strain>
        <tissue evidence="1">Leg muscle</tissue>
    </source>
</reference>
<proteinExistence type="predicted"/>
<evidence type="ECO:0000313" key="2">
    <source>
        <dbReference type="Proteomes" id="UP001159363"/>
    </source>
</evidence>
<dbReference type="EMBL" id="JARBHB010000015">
    <property type="protein sequence ID" value="KAJ8867492.1"/>
    <property type="molecule type" value="Genomic_DNA"/>
</dbReference>
<gene>
    <name evidence="1" type="ORF">PR048_031294</name>
</gene>
<dbReference type="Proteomes" id="UP001159363">
    <property type="component" value="Chromosome 14"/>
</dbReference>